<dbReference type="SUPFAM" id="SSF63446">
    <property type="entry name" value="Type I dockerin domain"/>
    <property type="match status" value="1"/>
</dbReference>
<keyword evidence="1" id="KW-0732">Signal</keyword>
<dbReference type="Pfam" id="PF00404">
    <property type="entry name" value="Dockerin_1"/>
    <property type="match status" value="1"/>
</dbReference>
<dbReference type="Proteomes" id="UP000603865">
    <property type="component" value="Unassembled WGS sequence"/>
</dbReference>
<evidence type="ECO:0000313" key="2">
    <source>
        <dbReference type="EMBL" id="GGQ95284.1"/>
    </source>
</evidence>
<dbReference type="InterPro" id="IPR002105">
    <property type="entry name" value="Dockerin_1_rpt"/>
</dbReference>
<dbReference type="GO" id="GO:0000272">
    <property type="term" value="P:polysaccharide catabolic process"/>
    <property type="evidence" value="ECO:0007669"/>
    <property type="project" value="InterPro"/>
</dbReference>
<dbReference type="EMBL" id="BMQL01000001">
    <property type="protein sequence ID" value="GGQ95284.1"/>
    <property type="molecule type" value="Genomic_DNA"/>
</dbReference>
<dbReference type="Gene3D" id="1.10.1330.10">
    <property type="entry name" value="Dockerin domain"/>
    <property type="match status" value="1"/>
</dbReference>
<organism evidence="2 3">
    <name type="scientific">Deinococcus ruber</name>
    <dbReference type="NCBI Taxonomy" id="1848197"/>
    <lineage>
        <taxon>Bacteria</taxon>
        <taxon>Thermotogati</taxon>
        <taxon>Deinococcota</taxon>
        <taxon>Deinococci</taxon>
        <taxon>Deinococcales</taxon>
        <taxon>Deinococcaceae</taxon>
        <taxon>Deinococcus</taxon>
    </lineage>
</organism>
<proteinExistence type="predicted"/>
<dbReference type="InterPro" id="IPR018247">
    <property type="entry name" value="EF_Hand_1_Ca_BS"/>
</dbReference>
<gene>
    <name evidence="2" type="ORF">GCM10008957_04550</name>
</gene>
<accession>A0A918BW66</accession>
<dbReference type="RefSeq" id="WP_189087846.1">
    <property type="nucleotide sequence ID" value="NZ_BMQL01000001.1"/>
</dbReference>
<protein>
    <recommendedName>
        <fullName evidence="4">Dockerin domain-containing protein</fullName>
    </recommendedName>
</protein>
<keyword evidence="3" id="KW-1185">Reference proteome</keyword>
<dbReference type="AlphaFoldDB" id="A0A918BW66"/>
<dbReference type="GO" id="GO:0004553">
    <property type="term" value="F:hydrolase activity, hydrolyzing O-glycosyl compounds"/>
    <property type="evidence" value="ECO:0007669"/>
    <property type="project" value="InterPro"/>
</dbReference>
<comment type="caution">
    <text evidence="2">The sequence shown here is derived from an EMBL/GenBank/DDBJ whole genome shotgun (WGS) entry which is preliminary data.</text>
</comment>
<dbReference type="InterPro" id="IPR036439">
    <property type="entry name" value="Dockerin_dom_sf"/>
</dbReference>
<reference evidence="2" key="1">
    <citation type="journal article" date="2014" name="Int. J. Syst. Evol. Microbiol.">
        <title>Complete genome sequence of Corynebacterium casei LMG S-19264T (=DSM 44701T), isolated from a smear-ripened cheese.</title>
        <authorList>
            <consortium name="US DOE Joint Genome Institute (JGI-PGF)"/>
            <person name="Walter F."/>
            <person name="Albersmeier A."/>
            <person name="Kalinowski J."/>
            <person name="Ruckert C."/>
        </authorList>
    </citation>
    <scope>NUCLEOTIDE SEQUENCE</scope>
    <source>
        <strain evidence="2">JCM 31311</strain>
    </source>
</reference>
<evidence type="ECO:0008006" key="4">
    <source>
        <dbReference type="Google" id="ProtNLM"/>
    </source>
</evidence>
<feature type="signal peptide" evidence="1">
    <location>
        <begin position="1"/>
        <end position="19"/>
    </location>
</feature>
<sequence length="175" mass="18367">MKARALLASLALMLGAAQAVNIQLRPQTPELEALVTAFLKGLSSEGTTLTLDKSAGPLLTVGGKVAFNADVSARSYTVGGERRIEFNPAGPLPLADAVRAELQKELGLSDLTPEAARLRYSGADLNGDGTINITDLAILMGNFGQSGNNMKGDLNSDGHIDDLDLNLFSAQYKLP</sequence>
<dbReference type="CDD" id="cd14254">
    <property type="entry name" value="Dockerin_II"/>
    <property type="match status" value="1"/>
</dbReference>
<reference evidence="2" key="2">
    <citation type="submission" date="2020-09" db="EMBL/GenBank/DDBJ databases">
        <authorList>
            <person name="Sun Q."/>
            <person name="Ohkuma M."/>
        </authorList>
    </citation>
    <scope>NUCLEOTIDE SEQUENCE</scope>
    <source>
        <strain evidence="2">JCM 31311</strain>
    </source>
</reference>
<evidence type="ECO:0000313" key="3">
    <source>
        <dbReference type="Proteomes" id="UP000603865"/>
    </source>
</evidence>
<name>A0A918BW66_9DEIO</name>
<evidence type="ECO:0000256" key="1">
    <source>
        <dbReference type="SAM" id="SignalP"/>
    </source>
</evidence>
<dbReference type="PROSITE" id="PS00018">
    <property type="entry name" value="EF_HAND_1"/>
    <property type="match status" value="1"/>
</dbReference>
<feature type="chain" id="PRO_5037495518" description="Dockerin domain-containing protein" evidence="1">
    <location>
        <begin position="20"/>
        <end position="175"/>
    </location>
</feature>